<dbReference type="GO" id="GO:0003700">
    <property type="term" value="F:DNA-binding transcription factor activity"/>
    <property type="evidence" value="ECO:0007669"/>
    <property type="project" value="InterPro"/>
</dbReference>
<evidence type="ECO:0000259" key="4">
    <source>
        <dbReference type="PROSITE" id="PS50995"/>
    </source>
</evidence>
<reference evidence="5" key="2">
    <citation type="journal article" date="2021" name="PeerJ">
        <title>Extensive microbial diversity within the chicken gut microbiome revealed by metagenomics and culture.</title>
        <authorList>
            <person name="Gilroy R."/>
            <person name="Ravi A."/>
            <person name="Getino M."/>
            <person name="Pursley I."/>
            <person name="Horton D.L."/>
            <person name="Alikhan N.F."/>
            <person name="Baker D."/>
            <person name="Gharbi K."/>
            <person name="Hall N."/>
            <person name="Watson M."/>
            <person name="Adriaenssens E.M."/>
            <person name="Foster-Nyarko E."/>
            <person name="Jarju S."/>
            <person name="Secka A."/>
            <person name="Antonio M."/>
            <person name="Oren A."/>
            <person name="Chaudhuri R.R."/>
            <person name="La Ragione R."/>
            <person name="Hildebrand F."/>
            <person name="Pallen M.J."/>
        </authorList>
    </citation>
    <scope>NUCLEOTIDE SEQUENCE</scope>
    <source>
        <strain evidence="5">ChiSjej3B21-11622</strain>
    </source>
</reference>
<proteinExistence type="predicted"/>
<evidence type="ECO:0000256" key="2">
    <source>
        <dbReference type="ARBA" id="ARBA00023125"/>
    </source>
</evidence>
<evidence type="ECO:0000313" key="5">
    <source>
        <dbReference type="EMBL" id="HIQ95014.1"/>
    </source>
</evidence>
<dbReference type="SUPFAM" id="SSF46785">
    <property type="entry name" value="Winged helix' DNA-binding domain"/>
    <property type="match status" value="1"/>
</dbReference>
<dbReference type="InterPro" id="IPR000835">
    <property type="entry name" value="HTH_MarR-typ"/>
</dbReference>
<dbReference type="Gene3D" id="1.10.10.10">
    <property type="entry name" value="Winged helix-like DNA-binding domain superfamily/Winged helix DNA-binding domain"/>
    <property type="match status" value="1"/>
</dbReference>
<evidence type="ECO:0000256" key="1">
    <source>
        <dbReference type="ARBA" id="ARBA00023015"/>
    </source>
</evidence>
<dbReference type="InterPro" id="IPR036390">
    <property type="entry name" value="WH_DNA-bd_sf"/>
</dbReference>
<dbReference type="GO" id="GO:0003677">
    <property type="term" value="F:DNA binding"/>
    <property type="evidence" value="ECO:0007669"/>
    <property type="project" value="UniProtKB-KW"/>
</dbReference>
<dbReference type="PROSITE" id="PS50995">
    <property type="entry name" value="HTH_MARR_2"/>
    <property type="match status" value="1"/>
</dbReference>
<evidence type="ECO:0000313" key="6">
    <source>
        <dbReference type="Proteomes" id="UP000886886"/>
    </source>
</evidence>
<dbReference type="SMART" id="SM00347">
    <property type="entry name" value="HTH_MARR"/>
    <property type="match status" value="1"/>
</dbReference>
<accession>A0A9D1D0Q9</accession>
<keyword evidence="2" id="KW-0238">DNA-binding</keyword>
<dbReference type="PANTHER" id="PTHR42756:SF1">
    <property type="entry name" value="TRANSCRIPTIONAL REPRESSOR OF EMRAB OPERON"/>
    <property type="match status" value="1"/>
</dbReference>
<comment type="caution">
    <text evidence="5">The sequence shown here is derived from an EMBL/GenBank/DDBJ whole genome shotgun (WGS) entry which is preliminary data.</text>
</comment>
<dbReference type="Pfam" id="PF01047">
    <property type="entry name" value="MarR"/>
    <property type="match status" value="1"/>
</dbReference>
<reference evidence="5" key="1">
    <citation type="submission" date="2020-10" db="EMBL/GenBank/DDBJ databases">
        <authorList>
            <person name="Gilroy R."/>
        </authorList>
    </citation>
    <scope>NUCLEOTIDE SEQUENCE</scope>
    <source>
        <strain evidence="5">ChiSjej3B21-11622</strain>
    </source>
</reference>
<evidence type="ECO:0000256" key="3">
    <source>
        <dbReference type="ARBA" id="ARBA00023163"/>
    </source>
</evidence>
<keyword evidence="1" id="KW-0805">Transcription regulation</keyword>
<dbReference type="InterPro" id="IPR036388">
    <property type="entry name" value="WH-like_DNA-bd_sf"/>
</dbReference>
<protein>
    <submittedName>
        <fullName evidence="5">MarR family transcriptional regulator</fullName>
    </submittedName>
</protein>
<keyword evidence="3" id="KW-0804">Transcription</keyword>
<feature type="domain" description="HTH marR-type" evidence="4">
    <location>
        <begin position="1"/>
        <end position="125"/>
    </location>
</feature>
<organism evidence="5 6">
    <name type="scientific">Candidatus Limivivens merdigallinarum</name>
    <dbReference type="NCBI Taxonomy" id="2840859"/>
    <lineage>
        <taxon>Bacteria</taxon>
        <taxon>Bacillati</taxon>
        <taxon>Bacillota</taxon>
        <taxon>Clostridia</taxon>
        <taxon>Lachnospirales</taxon>
        <taxon>Lachnospiraceae</taxon>
        <taxon>Lachnospiraceae incertae sedis</taxon>
        <taxon>Candidatus Limivivens</taxon>
    </lineage>
</organism>
<dbReference type="PANTHER" id="PTHR42756">
    <property type="entry name" value="TRANSCRIPTIONAL REGULATOR, MARR"/>
    <property type="match status" value="1"/>
</dbReference>
<dbReference type="EMBL" id="DVFT01000006">
    <property type="protein sequence ID" value="HIQ95014.1"/>
    <property type="molecule type" value="Genomic_DNA"/>
</dbReference>
<sequence>MANQAVFQKKVLEQLKETQLTVGQPKVLDYLKDHNGVSQKELALGCRIEAGSLTSILNRMEEKGMIERRIQNGNRRTFHIYLTPKGEELQKCVENAFLVLEEEVFKGISLEDREAFMRIFQDIYKNIMTME</sequence>
<name>A0A9D1D0Q9_9FIRM</name>
<dbReference type="PRINTS" id="PR00598">
    <property type="entry name" value="HTHMARR"/>
</dbReference>
<dbReference type="Proteomes" id="UP000886886">
    <property type="component" value="Unassembled WGS sequence"/>
</dbReference>
<gene>
    <name evidence="5" type="ORF">IAB26_00450</name>
</gene>
<dbReference type="AlphaFoldDB" id="A0A9D1D0Q9"/>